<dbReference type="EMBL" id="VSRR010006091">
    <property type="protein sequence ID" value="MPC44027.1"/>
    <property type="molecule type" value="Genomic_DNA"/>
</dbReference>
<keyword evidence="3" id="KW-1185">Reference proteome</keyword>
<dbReference type="AlphaFoldDB" id="A0A5B7FER9"/>
<feature type="chain" id="PRO_5023035984" evidence="1">
    <location>
        <begin position="17"/>
        <end position="122"/>
    </location>
</feature>
<protein>
    <submittedName>
        <fullName evidence="2">Uncharacterized protein</fullName>
    </submittedName>
</protein>
<name>A0A5B7FER9_PORTR</name>
<dbReference type="Proteomes" id="UP000324222">
    <property type="component" value="Unassembled WGS sequence"/>
</dbReference>
<feature type="signal peptide" evidence="1">
    <location>
        <begin position="1"/>
        <end position="16"/>
    </location>
</feature>
<comment type="caution">
    <text evidence="2">The sequence shown here is derived from an EMBL/GenBank/DDBJ whole genome shotgun (WGS) entry which is preliminary data.</text>
</comment>
<proteinExistence type="predicted"/>
<organism evidence="2 3">
    <name type="scientific">Portunus trituberculatus</name>
    <name type="common">Swimming crab</name>
    <name type="synonym">Neptunus trituberculatus</name>
    <dbReference type="NCBI Taxonomy" id="210409"/>
    <lineage>
        <taxon>Eukaryota</taxon>
        <taxon>Metazoa</taxon>
        <taxon>Ecdysozoa</taxon>
        <taxon>Arthropoda</taxon>
        <taxon>Crustacea</taxon>
        <taxon>Multicrustacea</taxon>
        <taxon>Malacostraca</taxon>
        <taxon>Eumalacostraca</taxon>
        <taxon>Eucarida</taxon>
        <taxon>Decapoda</taxon>
        <taxon>Pleocyemata</taxon>
        <taxon>Brachyura</taxon>
        <taxon>Eubrachyura</taxon>
        <taxon>Portunoidea</taxon>
        <taxon>Portunidae</taxon>
        <taxon>Portuninae</taxon>
        <taxon>Portunus</taxon>
    </lineage>
</organism>
<keyword evidence="1" id="KW-0732">Signal</keyword>
<gene>
    <name evidence="2" type="ORF">E2C01_037686</name>
</gene>
<accession>A0A5B7FER9</accession>
<evidence type="ECO:0000313" key="2">
    <source>
        <dbReference type="EMBL" id="MPC44027.1"/>
    </source>
</evidence>
<evidence type="ECO:0000256" key="1">
    <source>
        <dbReference type="SAM" id="SignalP"/>
    </source>
</evidence>
<dbReference type="OrthoDB" id="6342053at2759"/>
<sequence length="122" mass="13354">MFTYLIFTLLYWAAGGTTPEGGTAIYPIMDWENLQVTLPFVACCAIFSPVMQVRDGDLVGGRWATVWAVHLARVAVRERCFGNRSSLAPLPHPATMDVILGRDASMESVNARTPDPVISNIV</sequence>
<reference evidence="2 3" key="1">
    <citation type="submission" date="2019-05" db="EMBL/GenBank/DDBJ databases">
        <title>Another draft genome of Portunus trituberculatus and its Hox gene families provides insights of decapod evolution.</title>
        <authorList>
            <person name="Jeong J.-H."/>
            <person name="Song I."/>
            <person name="Kim S."/>
            <person name="Choi T."/>
            <person name="Kim D."/>
            <person name="Ryu S."/>
            <person name="Kim W."/>
        </authorList>
    </citation>
    <scope>NUCLEOTIDE SEQUENCE [LARGE SCALE GENOMIC DNA]</scope>
    <source>
        <tissue evidence="2">Muscle</tissue>
    </source>
</reference>
<evidence type="ECO:0000313" key="3">
    <source>
        <dbReference type="Proteomes" id="UP000324222"/>
    </source>
</evidence>